<organism evidence="2 3">
    <name type="scientific">Stegodyphus mimosarum</name>
    <name type="common">African social velvet spider</name>
    <dbReference type="NCBI Taxonomy" id="407821"/>
    <lineage>
        <taxon>Eukaryota</taxon>
        <taxon>Metazoa</taxon>
        <taxon>Ecdysozoa</taxon>
        <taxon>Arthropoda</taxon>
        <taxon>Chelicerata</taxon>
        <taxon>Arachnida</taxon>
        <taxon>Araneae</taxon>
        <taxon>Araneomorphae</taxon>
        <taxon>Entelegynae</taxon>
        <taxon>Eresoidea</taxon>
        <taxon>Eresidae</taxon>
        <taxon>Stegodyphus</taxon>
    </lineage>
</organism>
<feature type="non-terminal residue" evidence="2">
    <location>
        <position position="290"/>
    </location>
</feature>
<accession>A0A087SVJ7</accession>
<evidence type="ECO:0000313" key="3">
    <source>
        <dbReference type="Proteomes" id="UP000054359"/>
    </source>
</evidence>
<dbReference type="OMA" id="SECGNDF"/>
<name>A0A087SVJ7_STEMI</name>
<reference evidence="2 3" key="1">
    <citation type="submission" date="2013-11" db="EMBL/GenBank/DDBJ databases">
        <title>Genome sequencing of Stegodyphus mimosarum.</title>
        <authorList>
            <person name="Bechsgaard J."/>
        </authorList>
    </citation>
    <scope>NUCLEOTIDE SEQUENCE [LARGE SCALE GENOMIC DNA]</scope>
</reference>
<evidence type="ECO:0000313" key="2">
    <source>
        <dbReference type="EMBL" id="KFM56886.1"/>
    </source>
</evidence>
<dbReference type="AlphaFoldDB" id="A0A087SVJ7"/>
<feature type="compositionally biased region" description="Basic and acidic residues" evidence="1">
    <location>
        <begin position="140"/>
        <end position="161"/>
    </location>
</feature>
<feature type="compositionally biased region" description="Polar residues" evidence="1">
    <location>
        <begin position="162"/>
        <end position="176"/>
    </location>
</feature>
<proteinExistence type="predicted"/>
<dbReference type="EMBL" id="KK112163">
    <property type="protein sequence ID" value="KFM56886.1"/>
    <property type="molecule type" value="Genomic_DNA"/>
</dbReference>
<evidence type="ECO:0000256" key="1">
    <source>
        <dbReference type="SAM" id="MobiDB-lite"/>
    </source>
</evidence>
<gene>
    <name evidence="2" type="ORF">X975_06690</name>
</gene>
<sequence length="290" mass="32004">MCPECNSTFCYGCYGTDSSLNNATSTAVASDLSRCDNSSISSDLSSSNRPSSLPIQIPNVQLQNEMPSNYAASPSLDLRLQPSRSDPIDFVSYSPVLRTVSLIARSHPVSWPSSIAAWAAQRGPLPFLLSNIDNIRQAFRDDLSNSRRPERAPSNSRRHELSSSNAARLNRAPSNSRRLDQLHGRSRRQLIDSDASSLNSSDDDNVEDVFNMAEASPSSYALVANGQPLPDVVLQSSPSVSRRIRSLSVNLPPTEELLQRIGRSLRDLSDQFERGREISQRRRTIADIIF</sequence>
<keyword evidence="3" id="KW-1185">Reference proteome</keyword>
<feature type="region of interest" description="Disordered" evidence="1">
    <location>
        <begin position="140"/>
        <end position="204"/>
    </location>
</feature>
<dbReference type="Proteomes" id="UP000054359">
    <property type="component" value="Unassembled WGS sequence"/>
</dbReference>
<dbReference type="OrthoDB" id="10357908at2759"/>
<protein>
    <submittedName>
        <fullName evidence="2">Uncharacterized protein</fullName>
    </submittedName>
</protein>